<keyword evidence="3" id="KW-0547">Nucleotide-binding</keyword>
<dbReference type="Proteomes" id="UP000054516">
    <property type="component" value="Unassembled WGS sequence"/>
</dbReference>
<keyword evidence="1" id="KW-0813">Transport</keyword>
<evidence type="ECO:0000313" key="10">
    <source>
        <dbReference type="Proteomes" id="UP000054516"/>
    </source>
</evidence>
<feature type="transmembrane region" description="Helical" evidence="7">
    <location>
        <begin position="31"/>
        <end position="53"/>
    </location>
</feature>
<dbReference type="EMBL" id="DF977491">
    <property type="protein sequence ID" value="GAW26730.1"/>
    <property type="molecule type" value="Genomic_DNA"/>
</dbReference>
<evidence type="ECO:0000256" key="1">
    <source>
        <dbReference type="ARBA" id="ARBA00022448"/>
    </source>
</evidence>
<dbReference type="PANTHER" id="PTHR24223">
    <property type="entry name" value="ATP-BINDING CASSETTE SUB-FAMILY C"/>
    <property type="match status" value="1"/>
</dbReference>
<feature type="transmembrane region" description="Helical" evidence="7">
    <location>
        <begin position="291"/>
        <end position="313"/>
    </location>
</feature>
<dbReference type="PROSITE" id="PS50929">
    <property type="entry name" value="ABC_TM1F"/>
    <property type="match status" value="1"/>
</dbReference>
<evidence type="ECO:0000256" key="7">
    <source>
        <dbReference type="SAM" id="Phobius"/>
    </source>
</evidence>
<evidence type="ECO:0000313" key="9">
    <source>
        <dbReference type="EMBL" id="GAW26730.1"/>
    </source>
</evidence>
<dbReference type="InterPro" id="IPR050173">
    <property type="entry name" value="ABC_transporter_C-like"/>
</dbReference>
<dbReference type="GO" id="GO:0005524">
    <property type="term" value="F:ATP binding"/>
    <property type="evidence" value="ECO:0007669"/>
    <property type="project" value="UniProtKB-KW"/>
</dbReference>
<dbReference type="STRING" id="77044.A0A1S8AAJ7"/>
<reference evidence="9" key="1">
    <citation type="submission" date="2016-03" db="EMBL/GenBank/DDBJ databases">
        <title>Draft genome sequence of Rosellinia necatrix.</title>
        <authorList>
            <person name="Kanematsu S."/>
        </authorList>
    </citation>
    <scope>NUCLEOTIDE SEQUENCE [LARGE SCALE GENOMIC DNA]</scope>
    <source>
        <strain evidence="9">W97</strain>
    </source>
</reference>
<evidence type="ECO:0000256" key="3">
    <source>
        <dbReference type="ARBA" id="ARBA00022741"/>
    </source>
</evidence>
<accession>A0A1S8AAJ7</accession>
<keyword evidence="5 7" id="KW-1133">Transmembrane helix</keyword>
<evidence type="ECO:0000256" key="4">
    <source>
        <dbReference type="ARBA" id="ARBA00022840"/>
    </source>
</evidence>
<gene>
    <name evidence="9" type="ORF">SAMD00023353_4600200</name>
</gene>
<dbReference type="SUPFAM" id="SSF90123">
    <property type="entry name" value="ABC transporter transmembrane region"/>
    <property type="match status" value="1"/>
</dbReference>
<name>A0A1S8AAJ7_ROSNE</name>
<dbReference type="Gene3D" id="1.20.1560.10">
    <property type="entry name" value="ABC transporter type 1, transmembrane domain"/>
    <property type="match status" value="1"/>
</dbReference>
<protein>
    <submittedName>
        <fullName evidence="9">Putative ABC multidrug</fullName>
    </submittedName>
</protein>
<keyword evidence="4" id="KW-0067">ATP-binding</keyword>
<dbReference type="GO" id="GO:0016020">
    <property type="term" value="C:membrane"/>
    <property type="evidence" value="ECO:0007669"/>
    <property type="project" value="InterPro"/>
</dbReference>
<dbReference type="InterPro" id="IPR011527">
    <property type="entry name" value="ABC1_TM_dom"/>
</dbReference>
<dbReference type="OrthoDB" id="4765010at2759"/>
<dbReference type="PANTHER" id="PTHR24223:SF345">
    <property type="entry name" value="ABC MULTIDRUG TRANSPORTER (EUROFUNG)"/>
    <property type="match status" value="1"/>
</dbReference>
<feature type="domain" description="ABC transmembrane type-1" evidence="8">
    <location>
        <begin position="259"/>
        <end position="398"/>
    </location>
</feature>
<dbReference type="InterPro" id="IPR036640">
    <property type="entry name" value="ABC1_TM_sf"/>
</dbReference>
<organism evidence="9">
    <name type="scientific">Rosellinia necatrix</name>
    <name type="common">White root-rot fungus</name>
    <dbReference type="NCBI Taxonomy" id="77044"/>
    <lineage>
        <taxon>Eukaryota</taxon>
        <taxon>Fungi</taxon>
        <taxon>Dikarya</taxon>
        <taxon>Ascomycota</taxon>
        <taxon>Pezizomycotina</taxon>
        <taxon>Sordariomycetes</taxon>
        <taxon>Xylariomycetidae</taxon>
        <taxon>Xylariales</taxon>
        <taxon>Xylariaceae</taxon>
        <taxon>Rosellinia</taxon>
    </lineage>
</organism>
<evidence type="ECO:0000259" key="8">
    <source>
        <dbReference type="PROSITE" id="PS50929"/>
    </source>
</evidence>
<keyword evidence="6 7" id="KW-0472">Membrane</keyword>
<feature type="transmembrane region" description="Helical" evidence="7">
    <location>
        <begin position="259"/>
        <end position="279"/>
    </location>
</feature>
<dbReference type="GO" id="GO:0140359">
    <property type="term" value="F:ABC-type transporter activity"/>
    <property type="evidence" value="ECO:0007669"/>
    <property type="project" value="InterPro"/>
</dbReference>
<evidence type="ECO:0000256" key="2">
    <source>
        <dbReference type="ARBA" id="ARBA00022692"/>
    </source>
</evidence>
<evidence type="ECO:0000256" key="5">
    <source>
        <dbReference type="ARBA" id="ARBA00022989"/>
    </source>
</evidence>
<keyword evidence="2 7" id="KW-0812">Transmembrane</keyword>
<evidence type="ECO:0000256" key="6">
    <source>
        <dbReference type="ARBA" id="ARBA00023136"/>
    </source>
</evidence>
<dbReference type="AlphaFoldDB" id="A0A1S8AAJ7"/>
<sequence length="412" mass="45271">MDCTFDAERLFGPAVAACRRAFDFTLFFEEVFFKLLPSALFLAAAAFRIAVLVRNSPRVRFGSLYLAKIVRAHLNRGRILRLPRAGAAGPRVRRLRGSNPGHNRRRGAVLHRIRGARRPAAPRARALRPRLGRPGALPARHAAAAVGLASLLAQLGILVLEGRGKRRWRIDGRAATPEECASFLSRSLLAWLNPLFVKGYRGRLTDADLRIIDGDLSAEVLEPKFKRLLSAKKFGRYGLVRLTFESLGLYSLAPVPPRLALGAFTFAQPFLASALIDFLDRGGNAPKSHGYGLIGASFLVYTGIAISTGWYYYMTYKMAIKVKGGLITAISHKLLKVKQEKGVESTVLTLMIADIQRIAVALRFAQEIWIAPIETAIGTWLLWRQIGPSSLAVLGIVLGECAVVLSIRLRNG</sequence>
<proteinExistence type="predicted"/>
<keyword evidence="10" id="KW-1185">Reference proteome</keyword>